<gene>
    <name evidence="2" type="ORF">VCR5J5_740036</name>
</gene>
<name>A0A822MZP2_9VIBR</name>
<proteinExistence type="predicted"/>
<dbReference type="Proteomes" id="UP000049495">
    <property type="component" value="Unassembled WGS sequence"/>
</dbReference>
<evidence type="ECO:0000313" key="3">
    <source>
        <dbReference type="Proteomes" id="UP000049495"/>
    </source>
</evidence>
<accession>A0A822MZP2</accession>
<comment type="caution">
    <text evidence="2">The sequence shown here is derived from an EMBL/GenBank/DDBJ whole genome shotgun (WGS) entry which is preliminary data.</text>
</comment>
<evidence type="ECO:0000313" key="2">
    <source>
        <dbReference type="EMBL" id="CDT62795.1"/>
    </source>
</evidence>
<keyword evidence="2" id="KW-0648">Protein biosynthesis</keyword>
<dbReference type="AlphaFoldDB" id="A0A822MZP2"/>
<dbReference type="GO" id="GO:0003746">
    <property type="term" value="F:translation elongation factor activity"/>
    <property type="evidence" value="ECO:0007669"/>
    <property type="project" value="UniProtKB-KW"/>
</dbReference>
<dbReference type="EMBL" id="CCJV01000138">
    <property type="protein sequence ID" value="CDT62795.1"/>
    <property type="molecule type" value="Genomic_DNA"/>
</dbReference>
<keyword evidence="2" id="KW-0251">Elongation factor</keyword>
<reference evidence="3" key="1">
    <citation type="submission" date="2014-06" db="EMBL/GenBank/DDBJ databases">
        <authorList>
            <person name="Le Roux Frederique"/>
        </authorList>
    </citation>
    <scope>NUCLEOTIDE SEQUENCE [LARGE SCALE GENOMIC DNA]</scope>
    <source>
        <strain evidence="3">J5-5</strain>
    </source>
</reference>
<organism evidence="2 3">
    <name type="scientific">Vibrio crassostreae</name>
    <dbReference type="NCBI Taxonomy" id="246167"/>
    <lineage>
        <taxon>Bacteria</taxon>
        <taxon>Pseudomonadati</taxon>
        <taxon>Pseudomonadota</taxon>
        <taxon>Gammaproteobacteria</taxon>
        <taxon>Vibrionales</taxon>
        <taxon>Vibrionaceae</taxon>
        <taxon>Vibrio</taxon>
    </lineage>
</organism>
<feature type="region of interest" description="Disordered" evidence="1">
    <location>
        <begin position="1"/>
        <end position="25"/>
    </location>
</feature>
<evidence type="ECO:0000256" key="1">
    <source>
        <dbReference type="SAM" id="MobiDB-lite"/>
    </source>
</evidence>
<sequence>MYLAVRKSRRADSSKRDARYEERERQMRVNEMRDARYEKQKKAELDNLALLSLFCS</sequence>
<feature type="compositionally biased region" description="Basic and acidic residues" evidence="1">
    <location>
        <begin position="10"/>
        <end position="25"/>
    </location>
</feature>
<protein>
    <submittedName>
        <fullName evidence="2">Elongation factor P (Modular protein)</fullName>
    </submittedName>
</protein>